<accession>A0A9P4Q622</accession>
<feature type="transmembrane region" description="Helical" evidence="2">
    <location>
        <begin position="556"/>
        <end position="577"/>
    </location>
</feature>
<name>A0A9P4Q622_9PEZI</name>
<dbReference type="Proteomes" id="UP000799441">
    <property type="component" value="Unassembled WGS sequence"/>
</dbReference>
<feature type="transmembrane region" description="Helical" evidence="2">
    <location>
        <begin position="223"/>
        <end position="245"/>
    </location>
</feature>
<dbReference type="EMBL" id="MU003792">
    <property type="protein sequence ID" value="KAF2721248.1"/>
    <property type="molecule type" value="Genomic_DNA"/>
</dbReference>
<dbReference type="OrthoDB" id="5392263at2759"/>
<keyword evidence="4" id="KW-1185">Reference proteome</keyword>
<reference evidence="3" key="1">
    <citation type="journal article" date="2020" name="Stud. Mycol.">
        <title>101 Dothideomycetes genomes: a test case for predicting lifestyles and emergence of pathogens.</title>
        <authorList>
            <person name="Haridas S."/>
            <person name="Albert R."/>
            <person name="Binder M."/>
            <person name="Bloem J."/>
            <person name="Labutti K."/>
            <person name="Salamov A."/>
            <person name="Andreopoulos B."/>
            <person name="Baker S."/>
            <person name="Barry K."/>
            <person name="Bills G."/>
            <person name="Bluhm B."/>
            <person name="Cannon C."/>
            <person name="Castanera R."/>
            <person name="Culley D."/>
            <person name="Daum C."/>
            <person name="Ezra D."/>
            <person name="Gonzalez J."/>
            <person name="Henrissat B."/>
            <person name="Kuo A."/>
            <person name="Liang C."/>
            <person name="Lipzen A."/>
            <person name="Lutzoni F."/>
            <person name="Magnuson J."/>
            <person name="Mondo S."/>
            <person name="Nolan M."/>
            <person name="Ohm R."/>
            <person name="Pangilinan J."/>
            <person name="Park H.-J."/>
            <person name="Ramirez L."/>
            <person name="Alfaro M."/>
            <person name="Sun H."/>
            <person name="Tritt A."/>
            <person name="Yoshinaga Y."/>
            <person name="Zwiers L.-H."/>
            <person name="Turgeon B."/>
            <person name="Goodwin S."/>
            <person name="Spatafora J."/>
            <person name="Crous P."/>
            <person name="Grigoriev I."/>
        </authorList>
    </citation>
    <scope>NUCLEOTIDE SEQUENCE</scope>
    <source>
        <strain evidence="3">CBS 116435</strain>
    </source>
</reference>
<keyword evidence="2" id="KW-0472">Membrane</keyword>
<protein>
    <submittedName>
        <fullName evidence="3">Uncharacterized protein</fullName>
    </submittedName>
</protein>
<feature type="transmembrane region" description="Helical" evidence="2">
    <location>
        <begin position="442"/>
        <end position="463"/>
    </location>
</feature>
<evidence type="ECO:0000256" key="1">
    <source>
        <dbReference type="SAM" id="MobiDB-lite"/>
    </source>
</evidence>
<feature type="transmembrane region" description="Helical" evidence="2">
    <location>
        <begin position="257"/>
        <end position="275"/>
    </location>
</feature>
<feature type="region of interest" description="Disordered" evidence="1">
    <location>
        <begin position="698"/>
        <end position="760"/>
    </location>
</feature>
<feature type="transmembrane region" description="Helical" evidence="2">
    <location>
        <begin position="409"/>
        <end position="430"/>
    </location>
</feature>
<evidence type="ECO:0000256" key="2">
    <source>
        <dbReference type="SAM" id="Phobius"/>
    </source>
</evidence>
<evidence type="ECO:0000313" key="3">
    <source>
        <dbReference type="EMBL" id="KAF2721248.1"/>
    </source>
</evidence>
<feature type="transmembrane region" description="Helical" evidence="2">
    <location>
        <begin position="70"/>
        <end position="92"/>
    </location>
</feature>
<feature type="compositionally biased region" description="Basic and acidic residues" evidence="1">
    <location>
        <begin position="702"/>
        <end position="718"/>
    </location>
</feature>
<sequence>MARYTNFTECGIRWLQESAQNQTLIDLYGWSGPVQHIPKNTSTQISTYGCKQFCGTGTDFYPWSQSSATITTWVLPIIGLIVQAPFVSNAFWDTVFSISRWTGSPMASLGYILWNIRTSGKCALMVDMASSYKPQDKERREHFTSIRDSFYLLMTMNQYQINRKIRVRREASGLLRMVLFSKDLHLLKSSHIQQRRNHFGQERLDTLRRALAQDLRKTRRRGVVPVFVSVMWFLFSLSISIQSSFDDLGRNSTAHDLALGLMLSWMPVLILCSIVDRNPVSADDVQDKLNLLVERVRISLQDDDVRKLYLNTIKDIEKRAQTSEWMDKINSAGRGLHVEGGFFTRFAGQGRVRWHYGVAHPILTDIEAAYVKEEGRDWLHNESEARTHLVLGKADDGLDWFDYRELWQLAAAIIIVVGCSAGAWFISYFTPTVGLGCRSGGYTVFVSAALGLLVVEMAVWWLMDAQKQRLKRLWEAYGARRFSTSQKHHTFRKYLEWMFFRPLELANTGFLCYLAMAQTIGADNTCNCMTSGWAPGGGYLDFTQWNVANSDSVKNFWIAGTSIACTIMGLSMLYIVMEWCLQSHLSTADIESASHGLRRTRRFRYSLYTILLGAPDAMSKTSLRWHASIFCTKIHHPHSARYNRKVAESYELKHTATVQANPIVLAEDYDDLDVSRSRVRKRDDSASSINLLKPEIAYSRSSSEHSPHSSTRIDHTYEQSDEDTSGHLRPSTRRGYPRRSSNGSPTRRDEELANMRHSAQ</sequence>
<keyword evidence="2" id="KW-1133">Transmembrane helix</keyword>
<keyword evidence="2" id="KW-0812">Transmembrane</keyword>
<gene>
    <name evidence="3" type="ORF">K431DRAFT_224609</name>
</gene>
<organism evidence="3 4">
    <name type="scientific">Polychaeton citri CBS 116435</name>
    <dbReference type="NCBI Taxonomy" id="1314669"/>
    <lineage>
        <taxon>Eukaryota</taxon>
        <taxon>Fungi</taxon>
        <taxon>Dikarya</taxon>
        <taxon>Ascomycota</taxon>
        <taxon>Pezizomycotina</taxon>
        <taxon>Dothideomycetes</taxon>
        <taxon>Dothideomycetidae</taxon>
        <taxon>Capnodiales</taxon>
        <taxon>Capnodiaceae</taxon>
        <taxon>Polychaeton</taxon>
    </lineage>
</organism>
<evidence type="ECO:0000313" key="4">
    <source>
        <dbReference type="Proteomes" id="UP000799441"/>
    </source>
</evidence>
<comment type="caution">
    <text evidence="3">The sequence shown here is derived from an EMBL/GenBank/DDBJ whole genome shotgun (WGS) entry which is preliminary data.</text>
</comment>
<proteinExistence type="predicted"/>
<dbReference type="AlphaFoldDB" id="A0A9P4Q622"/>